<name>A0A0F9GR51_9ZZZZ</name>
<comment type="caution">
    <text evidence="1">The sequence shown here is derived from an EMBL/GenBank/DDBJ whole genome shotgun (WGS) entry which is preliminary data.</text>
</comment>
<sequence length="22" mass="2580">MEIDKLERGDLIEKEYEVGAKN</sequence>
<protein>
    <submittedName>
        <fullName evidence="1">Uncharacterized protein</fullName>
    </submittedName>
</protein>
<reference evidence="1" key="1">
    <citation type="journal article" date="2015" name="Nature">
        <title>Complex archaea that bridge the gap between prokaryotes and eukaryotes.</title>
        <authorList>
            <person name="Spang A."/>
            <person name="Saw J.H."/>
            <person name="Jorgensen S.L."/>
            <person name="Zaremba-Niedzwiedzka K."/>
            <person name="Martijn J."/>
            <person name="Lind A.E."/>
            <person name="van Eijk R."/>
            <person name="Schleper C."/>
            <person name="Guy L."/>
            <person name="Ettema T.J."/>
        </authorList>
    </citation>
    <scope>NUCLEOTIDE SEQUENCE</scope>
</reference>
<dbReference type="AlphaFoldDB" id="A0A0F9GR51"/>
<accession>A0A0F9GR51</accession>
<organism evidence="1">
    <name type="scientific">marine sediment metagenome</name>
    <dbReference type="NCBI Taxonomy" id="412755"/>
    <lineage>
        <taxon>unclassified sequences</taxon>
        <taxon>metagenomes</taxon>
        <taxon>ecological metagenomes</taxon>
    </lineage>
</organism>
<evidence type="ECO:0000313" key="1">
    <source>
        <dbReference type="EMBL" id="KKL93111.1"/>
    </source>
</evidence>
<dbReference type="EMBL" id="LAZR01019280">
    <property type="protein sequence ID" value="KKL93111.1"/>
    <property type="molecule type" value="Genomic_DNA"/>
</dbReference>
<gene>
    <name evidence="1" type="ORF">LCGC14_1877910</name>
</gene>
<feature type="non-terminal residue" evidence="1">
    <location>
        <position position="22"/>
    </location>
</feature>
<proteinExistence type="predicted"/>